<organism evidence="1 2">
    <name type="scientific">Gossypium arboreum</name>
    <name type="common">Tree cotton</name>
    <name type="synonym">Gossypium nanking</name>
    <dbReference type="NCBI Taxonomy" id="29729"/>
    <lineage>
        <taxon>Eukaryota</taxon>
        <taxon>Viridiplantae</taxon>
        <taxon>Streptophyta</taxon>
        <taxon>Embryophyta</taxon>
        <taxon>Tracheophyta</taxon>
        <taxon>Spermatophyta</taxon>
        <taxon>Magnoliopsida</taxon>
        <taxon>eudicotyledons</taxon>
        <taxon>Gunneridae</taxon>
        <taxon>Pentapetalae</taxon>
        <taxon>rosids</taxon>
        <taxon>malvids</taxon>
        <taxon>Malvales</taxon>
        <taxon>Malvaceae</taxon>
        <taxon>Malvoideae</taxon>
        <taxon>Gossypium</taxon>
    </lineage>
</organism>
<gene>
    <name evidence="1" type="ORF">PVK06_040636</name>
</gene>
<accession>A0ABR0N865</accession>
<evidence type="ECO:0000313" key="2">
    <source>
        <dbReference type="Proteomes" id="UP001358586"/>
    </source>
</evidence>
<keyword evidence="2" id="KW-1185">Reference proteome</keyword>
<dbReference type="EMBL" id="JARKNE010000011">
    <property type="protein sequence ID" value="KAK5786012.1"/>
    <property type="molecule type" value="Genomic_DNA"/>
</dbReference>
<dbReference type="Proteomes" id="UP001358586">
    <property type="component" value="Chromosome 11"/>
</dbReference>
<reference evidence="1 2" key="1">
    <citation type="submission" date="2023-03" db="EMBL/GenBank/DDBJ databases">
        <title>WGS of Gossypium arboreum.</title>
        <authorList>
            <person name="Yu D."/>
        </authorList>
    </citation>
    <scope>NUCLEOTIDE SEQUENCE [LARGE SCALE GENOMIC DNA]</scope>
    <source>
        <tissue evidence="1">Leaf</tissue>
    </source>
</reference>
<comment type="caution">
    <text evidence="1">The sequence shown here is derived from an EMBL/GenBank/DDBJ whole genome shotgun (WGS) entry which is preliminary data.</text>
</comment>
<protein>
    <submittedName>
        <fullName evidence="1">Uncharacterized protein</fullName>
    </submittedName>
</protein>
<proteinExistence type="predicted"/>
<name>A0ABR0N865_GOSAR</name>
<evidence type="ECO:0000313" key="1">
    <source>
        <dbReference type="EMBL" id="KAK5786012.1"/>
    </source>
</evidence>
<sequence>MTEVVPENIMHGNCSTIWRGITKVLPLLKENICWSIGKGAIFRCWEDSWVLKIGLLKAYSSPMEGLDLKCLVKDMVTEKGSWDIAAFRNWLKKDIVRKITNIPPSHLLIGPNKFFWIHMSNGEFSVKSAYQMLRESTWNEQEGKWKDIWKFRGPQ</sequence>